<comment type="caution">
    <text evidence="7">Lacks conserved residue(s) required for the propagation of feature annotation.</text>
</comment>
<evidence type="ECO:0000256" key="3">
    <source>
        <dbReference type="ARBA" id="ARBA00022771"/>
    </source>
</evidence>
<accession>A0A0G1ID10</accession>
<comment type="caution">
    <text evidence="9">The sequence shown here is derived from an EMBL/GenBank/DDBJ whole genome shotgun (WGS) entry which is preliminary data.</text>
</comment>
<reference evidence="9 10" key="1">
    <citation type="journal article" date="2015" name="Nature">
        <title>rRNA introns, odd ribosomes, and small enigmatic genomes across a large radiation of phyla.</title>
        <authorList>
            <person name="Brown C.T."/>
            <person name="Hug L.A."/>
            <person name="Thomas B.C."/>
            <person name="Sharon I."/>
            <person name="Castelle C.J."/>
            <person name="Singh A."/>
            <person name="Wilkins M.J."/>
            <person name="Williams K.H."/>
            <person name="Banfield J.F."/>
        </authorList>
    </citation>
    <scope>NUCLEOTIDE SEQUENCE [LARGE SCALE GENOMIC DNA]</scope>
</reference>
<dbReference type="PATRIC" id="fig|1618652.3.peg.462"/>
<organism evidence="9 10">
    <name type="scientific">Candidatus Giovannonibacteria bacterium GW2011_GWB1_44_23</name>
    <dbReference type="NCBI Taxonomy" id="1618652"/>
    <lineage>
        <taxon>Bacteria</taxon>
        <taxon>Candidatus Giovannoniibacteriota</taxon>
    </lineage>
</organism>
<dbReference type="Gene3D" id="1.10.8.420">
    <property type="entry name" value="RecR Domain 1"/>
    <property type="match status" value="1"/>
</dbReference>
<dbReference type="InterPro" id="IPR023627">
    <property type="entry name" value="Rcmb_RecR"/>
</dbReference>
<dbReference type="Pfam" id="PF13662">
    <property type="entry name" value="Toprim_4"/>
    <property type="match status" value="1"/>
</dbReference>
<dbReference type="InterPro" id="IPR000093">
    <property type="entry name" value="DNA_Rcmb_RecR"/>
</dbReference>
<dbReference type="Proteomes" id="UP000033977">
    <property type="component" value="Unassembled WGS sequence"/>
</dbReference>
<dbReference type="PROSITE" id="PS50880">
    <property type="entry name" value="TOPRIM"/>
    <property type="match status" value="1"/>
</dbReference>
<protein>
    <recommendedName>
        <fullName evidence="7">Recombination protein RecR</fullName>
    </recommendedName>
</protein>
<evidence type="ECO:0000256" key="7">
    <source>
        <dbReference type="HAMAP-Rule" id="MF_00017"/>
    </source>
</evidence>
<dbReference type="InterPro" id="IPR006171">
    <property type="entry name" value="TOPRIM_dom"/>
</dbReference>
<name>A0A0G1ID10_9BACT</name>
<sequence>METNYFLELRNFLEKLPGVGPRQAARYVWAFLDFSKKDREKLADLLQNLDKNLRRCRECFRAFMGGGEVCGFCLPTSRREHQKIMVLERDSDLLNMEKSGVYKGLYHVLGGVIDPTDENAVARERIKALYERVNLDVGRPTSLEIILALPTTKLGEFTASYVEKVLEPLAIKSKKIKISRLARGLSTGVELEYADEMTLKQAMQNRK</sequence>
<keyword evidence="4 7" id="KW-0862">Zinc</keyword>
<dbReference type="EMBL" id="LCIN01000006">
    <property type="protein sequence ID" value="KKT57276.1"/>
    <property type="molecule type" value="Genomic_DNA"/>
</dbReference>
<evidence type="ECO:0000256" key="6">
    <source>
        <dbReference type="ARBA" id="ARBA00023204"/>
    </source>
</evidence>
<dbReference type="SUPFAM" id="SSF111304">
    <property type="entry name" value="Recombination protein RecR"/>
    <property type="match status" value="1"/>
</dbReference>
<evidence type="ECO:0000256" key="1">
    <source>
        <dbReference type="ARBA" id="ARBA00022723"/>
    </source>
</evidence>
<dbReference type="Gene3D" id="3.40.1360.10">
    <property type="match status" value="1"/>
</dbReference>
<gene>
    <name evidence="7" type="primary">recR</name>
    <name evidence="9" type="ORF">UW49_C0006G0029</name>
</gene>
<proteinExistence type="inferred from homology"/>
<dbReference type="Pfam" id="PF21175">
    <property type="entry name" value="RecR_C"/>
    <property type="match status" value="1"/>
</dbReference>
<comment type="similarity">
    <text evidence="7">Belongs to the RecR family.</text>
</comment>
<dbReference type="AlphaFoldDB" id="A0A0G1ID10"/>
<keyword evidence="5 7" id="KW-0233">DNA recombination</keyword>
<evidence type="ECO:0000256" key="5">
    <source>
        <dbReference type="ARBA" id="ARBA00023172"/>
    </source>
</evidence>
<dbReference type="GO" id="GO:0006281">
    <property type="term" value="P:DNA repair"/>
    <property type="evidence" value="ECO:0007669"/>
    <property type="project" value="UniProtKB-UniRule"/>
</dbReference>
<keyword evidence="1 7" id="KW-0479">Metal-binding</keyword>
<keyword evidence="6 7" id="KW-0234">DNA repair</keyword>
<dbReference type="HAMAP" id="MF_00017">
    <property type="entry name" value="RecR"/>
    <property type="match status" value="1"/>
</dbReference>
<dbReference type="GO" id="GO:0008270">
    <property type="term" value="F:zinc ion binding"/>
    <property type="evidence" value="ECO:0007669"/>
    <property type="project" value="UniProtKB-KW"/>
</dbReference>
<keyword evidence="2 7" id="KW-0227">DNA damage</keyword>
<dbReference type="PANTHER" id="PTHR30446:SF0">
    <property type="entry name" value="RECOMBINATION PROTEIN RECR"/>
    <property type="match status" value="1"/>
</dbReference>
<evidence type="ECO:0000259" key="8">
    <source>
        <dbReference type="PROSITE" id="PS50880"/>
    </source>
</evidence>
<dbReference type="PANTHER" id="PTHR30446">
    <property type="entry name" value="RECOMBINATION PROTEIN RECR"/>
    <property type="match status" value="1"/>
</dbReference>
<dbReference type="GO" id="GO:0003677">
    <property type="term" value="F:DNA binding"/>
    <property type="evidence" value="ECO:0007669"/>
    <property type="project" value="UniProtKB-UniRule"/>
</dbReference>
<feature type="domain" description="Toprim" evidence="8">
    <location>
        <begin position="82"/>
        <end position="186"/>
    </location>
</feature>
<evidence type="ECO:0000256" key="2">
    <source>
        <dbReference type="ARBA" id="ARBA00022763"/>
    </source>
</evidence>
<evidence type="ECO:0000313" key="9">
    <source>
        <dbReference type="EMBL" id="KKT57276.1"/>
    </source>
</evidence>
<evidence type="ECO:0000256" key="4">
    <source>
        <dbReference type="ARBA" id="ARBA00022833"/>
    </source>
</evidence>
<comment type="function">
    <text evidence="7">May play a role in DNA repair. It seems to be involved in an RecBC-independent recombinational process of DNA repair. It may act with RecF and RecO.</text>
</comment>
<keyword evidence="3 7" id="KW-0863">Zinc-finger</keyword>
<evidence type="ECO:0000313" key="10">
    <source>
        <dbReference type="Proteomes" id="UP000033977"/>
    </source>
</evidence>
<dbReference type="GO" id="GO:0006310">
    <property type="term" value="P:DNA recombination"/>
    <property type="evidence" value="ECO:0007669"/>
    <property type="project" value="UniProtKB-UniRule"/>
</dbReference>